<name>A0ABR1UYY4_9PEZI</name>
<comment type="caution">
    <text evidence="2">The sequence shown here is derived from an EMBL/GenBank/DDBJ whole genome shotgun (WGS) entry which is preliminary data.</text>
</comment>
<proteinExistence type="predicted"/>
<protein>
    <submittedName>
        <fullName evidence="2">Uncharacterized protein</fullName>
    </submittedName>
</protein>
<organism evidence="2 3">
    <name type="scientific">Apiospora saccharicola</name>
    <dbReference type="NCBI Taxonomy" id="335842"/>
    <lineage>
        <taxon>Eukaryota</taxon>
        <taxon>Fungi</taxon>
        <taxon>Dikarya</taxon>
        <taxon>Ascomycota</taxon>
        <taxon>Pezizomycotina</taxon>
        <taxon>Sordariomycetes</taxon>
        <taxon>Xylariomycetidae</taxon>
        <taxon>Amphisphaeriales</taxon>
        <taxon>Apiosporaceae</taxon>
        <taxon>Apiospora</taxon>
    </lineage>
</organism>
<accession>A0ABR1UYY4</accession>
<reference evidence="2 3" key="1">
    <citation type="submission" date="2023-01" db="EMBL/GenBank/DDBJ databases">
        <title>Analysis of 21 Apiospora genomes using comparative genomics revels a genus with tremendous synthesis potential of carbohydrate active enzymes and secondary metabolites.</title>
        <authorList>
            <person name="Sorensen T."/>
        </authorList>
    </citation>
    <scope>NUCLEOTIDE SEQUENCE [LARGE SCALE GENOMIC DNA]</scope>
    <source>
        <strain evidence="2 3">CBS 83171</strain>
    </source>
</reference>
<feature type="region of interest" description="Disordered" evidence="1">
    <location>
        <begin position="49"/>
        <end position="74"/>
    </location>
</feature>
<evidence type="ECO:0000313" key="3">
    <source>
        <dbReference type="Proteomes" id="UP001446871"/>
    </source>
</evidence>
<sequence>MVMPDWSTDGDNNYIESFFANASHNGDYSECFNAATRWAHRGGCPALEAPTPDGLRGKFGKEGTNTKPSPTAKPLKTTICDEDGYPVVAPGDMYRLDEELHPGRREPQFPGLHNLHDSVIERTKNPPSLREVMADPTRRRRAAIWDQVSYAVLAALQEIPHGSHVAVVSNSGAKAGQLADQLEESSPGAMIPNATVGLIFVAEFRDERTSGIHPDWRQIACPIRSHEGRLMAGLRLLPAVVASRPDLTFTVTNLTYPTILPRYRDIVHNAWKQGLLPHGSVLNSWKPTNLGCFFHPGGLWSDDYEVIMRSFACDGDLYGWDEAVLYTRDPVAVIAPTPGDVGKPQRRFNYWYGGTVLRDVTWLQLDEKGLRGGRLAETRRADVIRWDEHGIPGAYLGK</sequence>
<evidence type="ECO:0000256" key="1">
    <source>
        <dbReference type="SAM" id="MobiDB-lite"/>
    </source>
</evidence>
<dbReference type="EMBL" id="JAQQWM010000005">
    <property type="protein sequence ID" value="KAK8064154.1"/>
    <property type="molecule type" value="Genomic_DNA"/>
</dbReference>
<evidence type="ECO:0000313" key="2">
    <source>
        <dbReference type="EMBL" id="KAK8064154.1"/>
    </source>
</evidence>
<keyword evidence="3" id="KW-1185">Reference proteome</keyword>
<gene>
    <name evidence="2" type="ORF">PG996_008806</name>
</gene>
<dbReference type="Proteomes" id="UP001446871">
    <property type="component" value="Unassembled WGS sequence"/>
</dbReference>